<sequence length="326" mass="37836">MDEKAFRQFLAAREYTDEQTTAAIAAVNEFEGWLAARQQEFTTAPVADLKEYLAELVHEERNTRERLLDLARYCWVVRRNDFYIHFTKLFGGLSIFPSIAQRLEEVAGKDIKEAVFKGIEQPPLGSPPEAYPPLTELLMERMQEHLSPEQCRRVLAFNHHGIPVENFEKHKAWFAEAQSIDRFLERVHEEAISDLEEHAREGKIWYEQEITPEVIELVRSNQEILSAVRDGDRLYITKIPYAGKEYLEEKDPTLKRYHACHCPLAREAILMEDTDVPYEWCNCSAGFGKLMFDTVLEDDMQAEVLESALRGDPRCRFALKISPRAR</sequence>
<proteinExistence type="predicted"/>
<evidence type="ECO:0000313" key="1">
    <source>
        <dbReference type="EMBL" id="MFC1572051.1"/>
    </source>
</evidence>
<dbReference type="EMBL" id="JBHPKH010000002">
    <property type="protein sequence ID" value="MFC1572051.1"/>
    <property type="molecule type" value="Genomic_DNA"/>
</dbReference>
<gene>
    <name evidence="1" type="ORF">ACFL6M_00470</name>
</gene>
<keyword evidence="2" id="KW-1185">Reference proteome</keyword>
<evidence type="ECO:0000313" key="2">
    <source>
        <dbReference type="Proteomes" id="UP001593833"/>
    </source>
</evidence>
<organism evidence="1 2">
    <name type="scientific">Eiseniibacteriota bacterium</name>
    <dbReference type="NCBI Taxonomy" id="2212470"/>
    <lineage>
        <taxon>Bacteria</taxon>
        <taxon>Candidatus Eiseniibacteriota</taxon>
    </lineage>
</organism>
<evidence type="ECO:0008006" key="3">
    <source>
        <dbReference type="Google" id="ProtNLM"/>
    </source>
</evidence>
<reference evidence="1 2" key="1">
    <citation type="submission" date="2024-09" db="EMBL/GenBank/DDBJ databases">
        <authorList>
            <person name="D'Angelo T."/>
        </authorList>
    </citation>
    <scope>NUCLEOTIDE SEQUENCE [LARGE SCALE GENOMIC DNA]</scope>
    <source>
        <strain evidence="1">SAG AM-320-E07</strain>
    </source>
</reference>
<comment type="caution">
    <text evidence="1">The sequence shown here is derived from an EMBL/GenBank/DDBJ whole genome shotgun (WGS) entry which is preliminary data.</text>
</comment>
<accession>A0ABV6YI90</accession>
<dbReference type="Proteomes" id="UP001593833">
    <property type="component" value="Unassembled WGS sequence"/>
</dbReference>
<protein>
    <recommendedName>
        <fullName evidence="3">L-2-amino-thiazoline-4-carboxylic acid hydrolase</fullName>
    </recommendedName>
</protein>
<name>A0ABV6YI90_UNCEI</name>